<keyword evidence="2" id="KW-1185">Reference proteome</keyword>
<accession>A0A2M9G3D9</accession>
<comment type="caution">
    <text evidence="1">The sequence shown here is derived from an EMBL/GenBank/DDBJ whole genome shotgun (WGS) entry which is preliminary data.</text>
</comment>
<dbReference type="Proteomes" id="UP000229498">
    <property type="component" value="Unassembled WGS sequence"/>
</dbReference>
<name>A0A2M9G3D9_9PROT</name>
<dbReference type="RefSeq" id="WP_109795394.1">
    <property type="nucleotide sequence ID" value="NZ_PHIG01000029.1"/>
</dbReference>
<dbReference type="AlphaFoldDB" id="A0A2M9G3D9"/>
<reference evidence="1 2" key="1">
    <citation type="submission" date="2017-11" db="EMBL/GenBank/DDBJ databases">
        <title>Draft genome sequence of Rhizobiales bacterium SY3-13.</title>
        <authorList>
            <person name="Sun C."/>
        </authorList>
    </citation>
    <scope>NUCLEOTIDE SEQUENCE [LARGE SCALE GENOMIC DNA]</scope>
    <source>
        <strain evidence="1 2">SY3-13</strain>
    </source>
</reference>
<dbReference type="EMBL" id="PHIG01000029">
    <property type="protein sequence ID" value="PJK30196.1"/>
    <property type="molecule type" value="Genomic_DNA"/>
</dbReference>
<evidence type="ECO:0000313" key="1">
    <source>
        <dbReference type="EMBL" id="PJK30196.1"/>
    </source>
</evidence>
<sequence>MPDAVLAHSFGVRARLRFPGRAGDAAFLKELAARAGALEDVVHVEPRPESASLVVIHVGDFGALAAAAEVAGVFRIAAPVAERPEIPLHFLAQGLVGRLDRVIERHSEGVIDLRDASSLALVAMALLQLARGNVATPATTALWYGLSLLLSDRRTPRR</sequence>
<evidence type="ECO:0000313" key="2">
    <source>
        <dbReference type="Proteomes" id="UP000229498"/>
    </source>
</evidence>
<organism evidence="1 2">
    <name type="scientific">Minwuia thermotolerans</name>
    <dbReference type="NCBI Taxonomy" id="2056226"/>
    <lineage>
        <taxon>Bacteria</taxon>
        <taxon>Pseudomonadati</taxon>
        <taxon>Pseudomonadota</taxon>
        <taxon>Alphaproteobacteria</taxon>
        <taxon>Minwuiales</taxon>
        <taxon>Minwuiaceae</taxon>
        <taxon>Minwuia</taxon>
    </lineage>
</organism>
<proteinExistence type="predicted"/>
<gene>
    <name evidence="1" type="ORF">CVT23_07285</name>
</gene>
<protein>
    <submittedName>
        <fullName evidence="1">Uncharacterized protein</fullName>
    </submittedName>
</protein>